<keyword evidence="4" id="KW-1185">Reference proteome</keyword>
<organism evidence="3 4">
    <name type="scientific">Mesorhizobium alhagi CCNWXJ12-2</name>
    <dbReference type="NCBI Taxonomy" id="1107882"/>
    <lineage>
        <taxon>Bacteria</taxon>
        <taxon>Pseudomonadati</taxon>
        <taxon>Pseudomonadota</taxon>
        <taxon>Alphaproteobacteria</taxon>
        <taxon>Hyphomicrobiales</taxon>
        <taxon>Phyllobacteriaceae</taxon>
        <taxon>Allomesorhizobium</taxon>
    </lineage>
</organism>
<dbReference type="AlphaFoldDB" id="H0HMV6"/>
<evidence type="ECO:0000256" key="1">
    <source>
        <dbReference type="ARBA" id="ARBA00004613"/>
    </source>
</evidence>
<dbReference type="PANTHER" id="PTHR38340">
    <property type="entry name" value="S-LAYER PROTEIN"/>
    <property type="match status" value="1"/>
</dbReference>
<comment type="subcellular location">
    <subcellularLocation>
        <location evidence="1">Secreted</location>
    </subcellularLocation>
</comment>
<dbReference type="PRINTS" id="PR00313">
    <property type="entry name" value="CABNDNGRPT"/>
</dbReference>
<dbReference type="GO" id="GO:0005509">
    <property type="term" value="F:calcium ion binding"/>
    <property type="evidence" value="ECO:0007669"/>
    <property type="project" value="InterPro"/>
</dbReference>
<dbReference type="PANTHER" id="PTHR38340:SF1">
    <property type="entry name" value="S-LAYER PROTEIN"/>
    <property type="match status" value="1"/>
</dbReference>
<proteinExistence type="predicted"/>
<protein>
    <submittedName>
        <fullName evidence="3">Uncharacterized protein</fullName>
    </submittedName>
</protein>
<dbReference type="Proteomes" id="UP000003250">
    <property type="component" value="Unassembled WGS sequence"/>
</dbReference>
<evidence type="ECO:0000313" key="3">
    <source>
        <dbReference type="EMBL" id="EHK57921.1"/>
    </source>
</evidence>
<accession>H0HMV6</accession>
<name>H0HMV6_9HYPH</name>
<dbReference type="Pfam" id="PF00353">
    <property type="entry name" value="HemolysinCabind"/>
    <property type="match status" value="5"/>
</dbReference>
<dbReference type="InterPro" id="IPR018511">
    <property type="entry name" value="Hemolysin-typ_Ca-bd_CS"/>
</dbReference>
<keyword evidence="2" id="KW-0964">Secreted</keyword>
<dbReference type="InterPro" id="IPR050557">
    <property type="entry name" value="RTX_toxin/Mannuronan_C5-epim"/>
</dbReference>
<dbReference type="PROSITE" id="PS00330">
    <property type="entry name" value="HEMOLYSIN_CALCIUM"/>
    <property type="match status" value="3"/>
</dbReference>
<gene>
    <name evidence="3" type="ORF">MAXJ12_07352</name>
</gene>
<reference evidence="3 4" key="1">
    <citation type="journal article" date="2012" name="J. Bacteriol.">
        <title>Draft Genome Sequence of Mesorhizobium alhagi CCNWXJ12-2T, a Novel Salt-Resistant Species Isolated from the Desert of Northwestern China.</title>
        <authorList>
            <person name="Zhou M."/>
            <person name="Chen W."/>
            <person name="Chen H."/>
            <person name="Wei G."/>
        </authorList>
    </citation>
    <scope>NUCLEOTIDE SEQUENCE [LARGE SCALE GENOMIC DNA]</scope>
    <source>
        <strain evidence="3 4">CCNWXJ12-2</strain>
    </source>
</reference>
<evidence type="ECO:0000313" key="4">
    <source>
        <dbReference type="Proteomes" id="UP000003250"/>
    </source>
</evidence>
<dbReference type="SUPFAM" id="SSF51120">
    <property type="entry name" value="beta-Roll"/>
    <property type="match status" value="3"/>
</dbReference>
<dbReference type="InterPro" id="IPR001343">
    <property type="entry name" value="Hemolysn_Ca-bd"/>
</dbReference>
<dbReference type="OrthoDB" id="8335338at2"/>
<dbReference type="Gene3D" id="2.150.10.10">
    <property type="entry name" value="Serralysin-like metalloprotease, C-terminal"/>
    <property type="match status" value="4"/>
</dbReference>
<dbReference type="GO" id="GO:0005576">
    <property type="term" value="C:extracellular region"/>
    <property type="evidence" value="ECO:0007669"/>
    <property type="project" value="UniProtKB-SubCell"/>
</dbReference>
<dbReference type="InterPro" id="IPR011049">
    <property type="entry name" value="Serralysin-like_metalloprot_C"/>
</dbReference>
<sequence length="1020" mass="103739">MAVTTAFNSNTVVSQFDVNTYAPGDQTLPDVLALDNGGFISAYNTVPGNFILLNFYDADANPVGNSYRLPYDDTNTEPPGKPLLTKLANGNVQMVWDDNNPAESELVGRIFDQSGNTAGGELTLSGSSISFEDPIVSAFSGGGFVISFTFGGDVYLGRYSDAGGQLAGFTQVNTAATDTIDGGNGSDRILASSNISIVTATLTSMEGAMSLPVIGQEIEVSLPNPGVLLFPTVTGMADGRFVIGWQNASDDPKMRGFDATGATTMTVERNVSATAIIPSIGNVIENRIELAGLPDNTLGVVFTDSGGAGDVIYQRYQFFGGAIGGTIGPRVDLGAFRGSDGLEDSPWTSVDSFGRLIIGYGDSGMSGDRDFDWQFYSGSDRVGVSSPTGGPGDQIQVEGTAGTHGGLHTVFHDAGTGNVCIDNTSNVVGAGSHPHIALLANGGFAVAWQGIAGDILLRIYNEPETGSVTPLSAAIHVDPGATGLSESHVCALQDGRFLVVWNDADPAPVGFASANFVNGRIFNADGSPSSDAFVIDSAFDEQPIATGQPRAALLADGRVVVTYRDGLASSPDIKATILDPRVEGVEIAGTSFADDHVGTAFEDVFIEGAGNDRVMAGGGNDQVFGGRGNDTLDGGAGADAMFGGAGDDIFVVDSAGDSTIEDAGQGTDTVRSHINWTLGANIERLELLGSATNGTGNALNNTLVGNSLNNVLNGGAGADAMFGGTGDDIYIVAAAGDVTTENSGEGADTVRSYINWTLADNVERLELQGSGNLNGTGNTLANTLVGNAGDNLLNGGAGNDYMVGGAGNDTFIVAAAGDSTIEAAAGGTDTVRSYVNWTLGANVERLELQGSANLNGTGNTLANTLVGNAGNNVLNGGDGNDYIVGGAGSDTLSGGAGNDTLIGGAGSDSLNGGAGNDRFDFDLVSDSPAGPALRDSIVGGFSHGSDLIDLATIDANTLVSGNQAFSFIGSAAFSGVAGQLRYTNYSGTVIIDADVNGDSTADMQILVAGTNVMTGTDFIL</sequence>
<evidence type="ECO:0000256" key="2">
    <source>
        <dbReference type="ARBA" id="ARBA00022525"/>
    </source>
</evidence>
<dbReference type="EMBL" id="AHAM01000049">
    <property type="protein sequence ID" value="EHK57921.1"/>
    <property type="molecule type" value="Genomic_DNA"/>
</dbReference>
<dbReference type="PATRIC" id="fig|1107882.3.peg.1441"/>
<dbReference type="RefSeq" id="WP_008835118.1">
    <property type="nucleotide sequence ID" value="NZ_AHAM01000049.1"/>
</dbReference>